<keyword evidence="2" id="KW-1185">Reference proteome</keyword>
<sequence>MIDAARRQMRREDGRISTHLSEVEKYARADSVPSRLAQSFDGNATPVWERVLIELYGRHLHNDFGKWHASKRFPHRSNTVPMYEWCGAAVIVLDMLVTVIRDGERAGVIDLDDDKAAYFTESGALNR</sequence>
<name>A0ABY2JI65_9MICO</name>
<organism evidence="1 2">
    <name type="scientific">Cryobacterium sandaracinum</name>
    <dbReference type="NCBI Taxonomy" id="1259247"/>
    <lineage>
        <taxon>Bacteria</taxon>
        <taxon>Bacillati</taxon>
        <taxon>Actinomycetota</taxon>
        <taxon>Actinomycetes</taxon>
        <taxon>Micrococcales</taxon>
        <taxon>Microbacteriaceae</taxon>
        <taxon>Cryobacterium</taxon>
    </lineage>
</organism>
<protein>
    <submittedName>
        <fullName evidence="1">Uncharacterized protein</fullName>
    </submittedName>
</protein>
<reference evidence="1 2" key="1">
    <citation type="submission" date="2019-03" db="EMBL/GenBank/DDBJ databases">
        <title>Genomics of glacier-inhabiting Cryobacterium strains.</title>
        <authorList>
            <person name="Liu Q."/>
            <person name="Xin Y.-H."/>
        </authorList>
    </citation>
    <scope>NUCLEOTIDE SEQUENCE [LARGE SCALE GENOMIC DNA]</scope>
    <source>
        <strain evidence="1 2">TMT2-16</strain>
    </source>
</reference>
<dbReference type="EMBL" id="SOGO01000008">
    <property type="protein sequence ID" value="TFD06363.1"/>
    <property type="molecule type" value="Genomic_DNA"/>
</dbReference>
<evidence type="ECO:0000313" key="1">
    <source>
        <dbReference type="EMBL" id="TFD06363.1"/>
    </source>
</evidence>
<accession>A0ABY2JI65</accession>
<proteinExistence type="predicted"/>
<gene>
    <name evidence="1" type="ORF">E3T25_02150</name>
</gene>
<dbReference type="Proteomes" id="UP000297851">
    <property type="component" value="Unassembled WGS sequence"/>
</dbReference>
<comment type="caution">
    <text evidence="1">The sequence shown here is derived from an EMBL/GenBank/DDBJ whole genome shotgun (WGS) entry which is preliminary data.</text>
</comment>
<dbReference type="RefSeq" id="WP_134371866.1">
    <property type="nucleotide sequence ID" value="NZ_SOGO01000008.1"/>
</dbReference>
<evidence type="ECO:0000313" key="2">
    <source>
        <dbReference type="Proteomes" id="UP000297851"/>
    </source>
</evidence>